<keyword evidence="2" id="KW-1185">Reference proteome</keyword>
<reference evidence="1" key="1">
    <citation type="submission" date="2022-12" db="EMBL/GenBank/DDBJ databases">
        <title>Genome Sequence of Lasiodiplodia mahajangana.</title>
        <authorList>
            <person name="Buettner E."/>
        </authorList>
    </citation>
    <scope>NUCLEOTIDE SEQUENCE</scope>
    <source>
        <strain evidence="1">VT137</strain>
    </source>
</reference>
<comment type="caution">
    <text evidence="1">The sequence shown here is derived from an EMBL/GenBank/DDBJ whole genome shotgun (WGS) entry which is preliminary data.</text>
</comment>
<sequence>MKVPTYICTYFILSTYQILPTAVHRSSDRNGERQGFPGGLPEDNVAPPVSASLAPSARIYPELEEAKARNVGVPSGFKVTASPCVSESAAAVERKPMSSAMSLPT</sequence>
<organism evidence="1 2">
    <name type="scientific">Lasiodiplodia mahajangana</name>
    <dbReference type="NCBI Taxonomy" id="1108764"/>
    <lineage>
        <taxon>Eukaryota</taxon>
        <taxon>Fungi</taxon>
        <taxon>Dikarya</taxon>
        <taxon>Ascomycota</taxon>
        <taxon>Pezizomycotina</taxon>
        <taxon>Dothideomycetes</taxon>
        <taxon>Dothideomycetes incertae sedis</taxon>
        <taxon>Botryosphaeriales</taxon>
        <taxon>Botryosphaeriaceae</taxon>
        <taxon>Lasiodiplodia</taxon>
    </lineage>
</organism>
<proteinExistence type="predicted"/>
<evidence type="ECO:0000313" key="1">
    <source>
        <dbReference type="EMBL" id="KAJ8128746.1"/>
    </source>
</evidence>
<evidence type="ECO:0000313" key="2">
    <source>
        <dbReference type="Proteomes" id="UP001153332"/>
    </source>
</evidence>
<dbReference type="EMBL" id="JAPUUL010000972">
    <property type="protein sequence ID" value="KAJ8128746.1"/>
    <property type="molecule type" value="Genomic_DNA"/>
</dbReference>
<protein>
    <submittedName>
        <fullName evidence="1">Uncharacterized protein</fullName>
    </submittedName>
</protein>
<dbReference type="Proteomes" id="UP001153332">
    <property type="component" value="Unassembled WGS sequence"/>
</dbReference>
<accession>A0ACC2JMQ2</accession>
<gene>
    <name evidence="1" type="ORF">O1611_g4886</name>
</gene>
<name>A0ACC2JMQ2_9PEZI</name>